<dbReference type="InterPro" id="IPR010282">
    <property type="entry name" value="Uncharacterised_HutD/Ves"/>
</dbReference>
<accession>A0ABN7K0T6</accession>
<keyword evidence="2" id="KW-1185">Reference proteome</keyword>
<proteinExistence type="predicted"/>
<reference evidence="1 2" key="1">
    <citation type="submission" date="2020-11" db="EMBL/GenBank/DDBJ databases">
        <authorList>
            <person name="Lassalle F."/>
        </authorList>
    </citation>
    <scope>NUCLEOTIDE SEQUENCE [LARGE SCALE GENOMIC DNA]</scope>
    <source>
        <strain evidence="1 2">AB21</strain>
    </source>
</reference>
<dbReference type="InterPro" id="IPR011051">
    <property type="entry name" value="RmlC_Cupin_sf"/>
</dbReference>
<dbReference type="InterPro" id="IPR014710">
    <property type="entry name" value="RmlC-like_jellyroll"/>
</dbReference>
<dbReference type="Gene3D" id="2.60.120.10">
    <property type="entry name" value="Jelly Rolls"/>
    <property type="match status" value="1"/>
</dbReference>
<evidence type="ECO:0000313" key="1">
    <source>
        <dbReference type="EMBL" id="CAD7057172.1"/>
    </source>
</evidence>
<organism evidence="1 2">
    <name type="scientific">Pseudorhizobium halotolerans</name>
    <dbReference type="NCBI Taxonomy" id="1233081"/>
    <lineage>
        <taxon>Bacteria</taxon>
        <taxon>Pseudomonadati</taxon>
        <taxon>Pseudomonadota</taxon>
        <taxon>Alphaproteobacteria</taxon>
        <taxon>Hyphomicrobiales</taxon>
        <taxon>Rhizobiaceae</taxon>
        <taxon>Rhizobium/Agrobacterium group</taxon>
        <taxon>Pseudorhizobium</taxon>
    </lineage>
</organism>
<dbReference type="EMBL" id="CABFWE030000017">
    <property type="protein sequence ID" value="CAD7057172.1"/>
    <property type="molecule type" value="Genomic_DNA"/>
</dbReference>
<gene>
    <name evidence="1" type="ORF">RHAB21_01078</name>
</gene>
<dbReference type="Pfam" id="PF05962">
    <property type="entry name" value="HutD"/>
    <property type="match status" value="1"/>
</dbReference>
<dbReference type="SUPFAM" id="SSF51182">
    <property type="entry name" value="RmlC-like cupins"/>
    <property type="match status" value="1"/>
</dbReference>
<dbReference type="RefSeq" id="WP_142590159.1">
    <property type="nucleotide sequence ID" value="NZ_CABFWE030000017.1"/>
</dbReference>
<dbReference type="CDD" id="cd20293">
    <property type="entry name" value="cupin_HutD_N"/>
    <property type="match status" value="1"/>
</dbReference>
<dbReference type="PANTHER" id="PTHR37943:SF1">
    <property type="entry name" value="PROTEIN VES"/>
    <property type="match status" value="1"/>
</dbReference>
<name>A0ABN7K0T6_9HYPH</name>
<evidence type="ECO:0000313" key="2">
    <source>
        <dbReference type="Proteomes" id="UP000601041"/>
    </source>
</evidence>
<sequence>MKVLRAGDHKRMPWKNGRGETVEIAVFPANATVDTFDWRISLATVAEDGPFSIFLGIDRTLSVIEGGGLEVAVDGCKPTVLDPSSRPYRFPADVATKARLTDGTIVDFNVMSRRETANHHVERHPLPLLLAGMDRNRFVLCLGADVRVASGPREEILQARDVVIVEAGEPISLTGEGAILAVTILPVDDILYRQDIRRVNNMPVQEA</sequence>
<dbReference type="Proteomes" id="UP000601041">
    <property type="component" value="Unassembled WGS sequence"/>
</dbReference>
<dbReference type="PANTHER" id="PTHR37943">
    <property type="entry name" value="PROTEIN VES"/>
    <property type="match status" value="1"/>
</dbReference>
<comment type="caution">
    <text evidence="1">The sequence shown here is derived from an EMBL/GenBank/DDBJ whole genome shotgun (WGS) entry which is preliminary data.</text>
</comment>
<protein>
    <submittedName>
        <fullName evidence="1">HutD-family protein</fullName>
    </submittedName>
</protein>